<evidence type="ECO:0000313" key="9">
    <source>
        <dbReference type="EMBL" id="MFM2719785.1"/>
    </source>
</evidence>
<evidence type="ECO:0000256" key="3">
    <source>
        <dbReference type="ARBA" id="ARBA00022989"/>
    </source>
</evidence>
<comment type="caution">
    <text evidence="9">The sequence shown here is derived from an EMBL/GenBank/DDBJ whole genome shotgun (WGS) entry which is preliminary data.</text>
</comment>
<evidence type="ECO:0000313" key="10">
    <source>
        <dbReference type="Proteomes" id="UP001630303"/>
    </source>
</evidence>
<comment type="subcellular location">
    <subcellularLocation>
        <location evidence="1">Endomembrane system</location>
        <topology evidence="1">Multi-pass membrane protein</topology>
    </subcellularLocation>
    <subcellularLocation>
        <location evidence="5">Membrane</location>
        <topology evidence="5">Multi-pass membrane protein</topology>
    </subcellularLocation>
</comment>
<gene>
    <name evidence="9" type="ORF">P5G46_04640</name>
</gene>
<evidence type="ECO:0000256" key="2">
    <source>
        <dbReference type="ARBA" id="ARBA00022692"/>
    </source>
</evidence>
<dbReference type="PRINTS" id="PR01434">
    <property type="entry name" value="NADHDHGNASE5"/>
</dbReference>
<dbReference type="RefSeq" id="WP_408905078.1">
    <property type="nucleotide sequence ID" value="NZ_JAROCE010000001.1"/>
</dbReference>
<proteinExistence type="predicted"/>
<keyword evidence="4 7" id="KW-0472">Membrane</keyword>
<feature type="transmembrane region" description="Helical" evidence="7">
    <location>
        <begin position="60"/>
        <end position="80"/>
    </location>
</feature>
<keyword evidence="3 7" id="KW-1133">Transmembrane helix</keyword>
<name>A0ABW9GFZ5_9MICO</name>
<keyword evidence="2 5" id="KW-0812">Transmembrane</keyword>
<dbReference type="InterPro" id="IPR001750">
    <property type="entry name" value="ND/Mrp_TM"/>
</dbReference>
<dbReference type="Proteomes" id="UP001630303">
    <property type="component" value="Unassembled WGS sequence"/>
</dbReference>
<evidence type="ECO:0000256" key="7">
    <source>
        <dbReference type="SAM" id="Phobius"/>
    </source>
</evidence>
<feature type="transmembrane region" description="Helical" evidence="7">
    <location>
        <begin position="365"/>
        <end position="382"/>
    </location>
</feature>
<feature type="transmembrane region" description="Helical" evidence="7">
    <location>
        <begin position="389"/>
        <end position="411"/>
    </location>
</feature>
<accession>A0ABW9GFZ5</accession>
<feature type="transmembrane region" description="Helical" evidence="7">
    <location>
        <begin position="147"/>
        <end position="170"/>
    </location>
</feature>
<evidence type="ECO:0000256" key="4">
    <source>
        <dbReference type="ARBA" id="ARBA00023136"/>
    </source>
</evidence>
<feature type="region of interest" description="Disordered" evidence="6">
    <location>
        <begin position="471"/>
        <end position="493"/>
    </location>
</feature>
<dbReference type="PANTHER" id="PTHR42829:SF1">
    <property type="entry name" value="INORGANIC CARBON TRANSPORTER SUBUNIT DABB-RELATED"/>
    <property type="match status" value="1"/>
</dbReference>
<feature type="transmembrane region" description="Helical" evidence="7">
    <location>
        <begin position="285"/>
        <end position="304"/>
    </location>
</feature>
<feature type="transmembrane region" description="Helical" evidence="7">
    <location>
        <begin position="245"/>
        <end position="264"/>
    </location>
</feature>
<dbReference type="EMBL" id="JAROCE010000001">
    <property type="protein sequence ID" value="MFM2719785.1"/>
    <property type="molecule type" value="Genomic_DNA"/>
</dbReference>
<feature type="transmembrane region" description="Helical" evidence="7">
    <location>
        <begin position="423"/>
        <end position="444"/>
    </location>
</feature>
<reference evidence="9 10" key="1">
    <citation type="submission" date="2023-03" db="EMBL/GenBank/DDBJ databases">
        <title>MT1 and MT2 Draft Genomes of Novel Species.</title>
        <authorList>
            <person name="Venkateswaran K."/>
        </authorList>
    </citation>
    <scope>NUCLEOTIDE SEQUENCE [LARGE SCALE GENOMIC DNA]</scope>
    <source>
        <strain evidence="9 10">IF8SW-P5</strain>
    </source>
</reference>
<feature type="transmembrane region" description="Helical" evidence="7">
    <location>
        <begin position="92"/>
        <end position="110"/>
    </location>
</feature>
<protein>
    <submittedName>
        <fullName evidence="9">Proton-conducting transporter membrane subunit</fullName>
    </submittedName>
</protein>
<sequence length="493" mass="48542">MSMASLIVTAALLVAVLVASLARTEGRRRTAGFAAVWPTGVAAVIAAAGLSHEVLTRGDIAGASLTVLVAVLTLVVQVFADRHLRGDPRARAFFALSALVAAGSTVAVSADGVVLLAGGWTVATAGMIGLIRTGGRGPQTRAAVRRAALALGMGDAALWLAVAITITTIGSGELADLGNLRGAPAVAVGVLVAVAAIARAGSFPLHTWLAATAATTTPASALLHAGFVNAGALLLLRFAEVPSVIGPWIVGVAGGITLLAAAVAMRTRPDVKGRLVQSTAAQMGFMLLACGIGAFGVALVHVLGHALFKASLFLGAGSAVERAIALRSAPTAPRSRGGSAAAAGAVIVVGAAVILLGGAVAHTSAVLLLFVVATAALAGARLGGATSPLGIRALLVALVAGAVVGYVLVVARGAEALAPVAPAAALSPLFALAVFVVASVLALVSFTSGRAADAVFAFAFAWGRSPLPAPARTPDVTTPPTAARGPLEYGRLS</sequence>
<feature type="transmembrane region" description="Helical" evidence="7">
    <location>
        <begin position="116"/>
        <end position="135"/>
    </location>
</feature>
<keyword evidence="10" id="KW-1185">Reference proteome</keyword>
<feature type="transmembrane region" description="Helical" evidence="7">
    <location>
        <begin position="182"/>
        <end position="200"/>
    </location>
</feature>
<feature type="domain" description="NADH:quinone oxidoreductase/Mrp antiporter transmembrane" evidence="8">
    <location>
        <begin position="119"/>
        <end position="322"/>
    </location>
</feature>
<organism evidence="9 10">
    <name type="scientific">Microbacterium mcarthurae</name>
    <dbReference type="NCBI Taxonomy" id="3035918"/>
    <lineage>
        <taxon>Bacteria</taxon>
        <taxon>Bacillati</taxon>
        <taxon>Actinomycetota</taxon>
        <taxon>Actinomycetes</taxon>
        <taxon>Micrococcales</taxon>
        <taxon>Microbacteriaceae</taxon>
        <taxon>Microbacterium</taxon>
    </lineage>
</organism>
<dbReference type="Pfam" id="PF00361">
    <property type="entry name" value="Proton_antipo_M"/>
    <property type="match status" value="1"/>
</dbReference>
<dbReference type="InterPro" id="IPR003945">
    <property type="entry name" value="NU5C-like"/>
</dbReference>
<evidence type="ECO:0000259" key="8">
    <source>
        <dbReference type="Pfam" id="PF00361"/>
    </source>
</evidence>
<dbReference type="PANTHER" id="PTHR42829">
    <property type="entry name" value="NADH-UBIQUINONE OXIDOREDUCTASE CHAIN 5"/>
    <property type="match status" value="1"/>
</dbReference>
<evidence type="ECO:0000256" key="5">
    <source>
        <dbReference type="RuleBase" id="RU000320"/>
    </source>
</evidence>
<evidence type="ECO:0000256" key="6">
    <source>
        <dbReference type="SAM" id="MobiDB-lite"/>
    </source>
</evidence>
<feature type="transmembrane region" description="Helical" evidence="7">
    <location>
        <begin position="340"/>
        <end position="359"/>
    </location>
</feature>
<evidence type="ECO:0000256" key="1">
    <source>
        <dbReference type="ARBA" id="ARBA00004127"/>
    </source>
</evidence>